<dbReference type="Gene3D" id="3.30.429.10">
    <property type="entry name" value="Macrophage Migration Inhibitory Factor"/>
    <property type="match status" value="1"/>
</dbReference>
<dbReference type="OrthoDB" id="9814215at2"/>
<dbReference type="InterPro" id="IPR014347">
    <property type="entry name" value="Tautomerase/MIF_sf"/>
</dbReference>
<sequence length="129" mass="14612">MPHLTVEYTDNINTPRIPELLRELNGVLLAHANTYPVGGIRARAYRLSEYEVADSTEPNDAFVHVILKIGAGRSEEVRQVTGDQLFAALSRHFADEFAHRPLALSLEIQEFSEAGTWKQNNIHQRYKKA</sequence>
<dbReference type="EMBL" id="RXPE01000019">
    <property type="protein sequence ID" value="RTR26032.1"/>
    <property type="molecule type" value="Genomic_DNA"/>
</dbReference>
<organism evidence="1 2">
    <name type="scientific">Deinococcus radiophilus</name>
    <dbReference type="NCBI Taxonomy" id="32062"/>
    <lineage>
        <taxon>Bacteria</taxon>
        <taxon>Thermotogati</taxon>
        <taxon>Deinococcota</taxon>
        <taxon>Deinococci</taxon>
        <taxon>Deinococcales</taxon>
        <taxon>Deinococcaceae</taxon>
        <taxon>Deinococcus</taxon>
    </lineage>
</organism>
<dbReference type="Pfam" id="PF02962">
    <property type="entry name" value="CHMI"/>
    <property type="match status" value="1"/>
</dbReference>
<dbReference type="GO" id="GO:0008704">
    <property type="term" value="F:5-carboxymethyl-2-hydroxymuconate delta-isomerase activity"/>
    <property type="evidence" value="ECO:0007669"/>
    <property type="project" value="InterPro"/>
</dbReference>
<proteinExistence type="predicted"/>
<dbReference type="SUPFAM" id="SSF55331">
    <property type="entry name" value="Tautomerase/MIF"/>
    <property type="match status" value="1"/>
</dbReference>
<dbReference type="PANTHER" id="PTHR37950:SF1">
    <property type="entry name" value="4-HYDROXYPHENYLACETATE CATABOLISM PROTEIN"/>
    <property type="match status" value="1"/>
</dbReference>
<keyword evidence="2" id="KW-1185">Reference proteome</keyword>
<dbReference type="PANTHER" id="PTHR37950">
    <property type="entry name" value="4-HYDROXYPHENYLACETATE CATABOLISM PROTEIN"/>
    <property type="match status" value="1"/>
</dbReference>
<comment type="caution">
    <text evidence="1">The sequence shown here is derived from an EMBL/GenBank/DDBJ whole genome shotgun (WGS) entry which is preliminary data.</text>
</comment>
<evidence type="ECO:0000313" key="1">
    <source>
        <dbReference type="EMBL" id="RTR26032.1"/>
    </source>
</evidence>
<reference evidence="1 2" key="1">
    <citation type="submission" date="2018-12" db="EMBL/GenBank/DDBJ databases">
        <title>Deinococcus radiophilus ATCC 27603 genome sequencing and assembly.</title>
        <authorList>
            <person name="Maclea K.S."/>
            <person name="Maynard C.R."/>
        </authorList>
    </citation>
    <scope>NUCLEOTIDE SEQUENCE [LARGE SCALE GENOMIC DNA]</scope>
    <source>
        <strain evidence="1 2">ATCC 27603</strain>
    </source>
</reference>
<keyword evidence="1" id="KW-0413">Isomerase</keyword>
<accession>A0A3S0L3C4</accession>
<name>A0A3S0L3C4_9DEIO</name>
<gene>
    <name evidence="1" type="ORF">EJ104_09200</name>
</gene>
<evidence type="ECO:0000313" key="2">
    <source>
        <dbReference type="Proteomes" id="UP000277766"/>
    </source>
</evidence>
<dbReference type="AlphaFoldDB" id="A0A3S0L3C4"/>
<dbReference type="InterPro" id="IPR004220">
    <property type="entry name" value="5-COMe_2-OHmuconate_Isoase"/>
</dbReference>
<dbReference type="Proteomes" id="UP000277766">
    <property type="component" value="Unassembled WGS sequence"/>
</dbReference>
<dbReference type="RefSeq" id="WP_126352447.1">
    <property type="nucleotide sequence ID" value="NZ_CP086382.1"/>
</dbReference>
<dbReference type="CDD" id="cd00580">
    <property type="entry name" value="CHMI"/>
    <property type="match status" value="1"/>
</dbReference>
<protein>
    <submittedName>
        <fullName evidence="1">5-carboxymethyl-2-hydroxymuconate isomerase</fullName>
    </submittedName>
</protein>